<dbReference type="EMBL" id="HBUF01343111">
    <property type="protein sequence ID" value="CAG6706267.1"/>
    <property type="molecule type" value="Transcribed_RNA"/>
</dbReference>
<dbReference type="EMBL" id="HBUF01343113">
    <property type="protein sequence ID" value="CAG6706272.1"/>
    <property type="molecule type" value="Transcribed_RNA"/>
</dbReference>
<organism evidence="1">
    <name type="scientific">Cacopsylla melanoneura</name>
    <dbReference type="NCBI Taxonomy" id="428564"/>
    <lineage>
        <taxon>Eukaryota</taxon>
        <taxon>Metazoa</taxon>
        <taxon>Ecdysozoa</taxon>
        <taxon>Arthropoda</taxon>
        <taxon>Hexapoda</taxon>
        <taxon>Insecta</taxon>
        <taxon>Pterygota</taxon>
        <taxon>Neoptera</taxon>
        <taxon>Paraneoptera</taxon>
        <taxon>Hemiptera</taxon>
        <taxon>Sternorrhyncha</taxon>
        <taxon>Psylloidea</taxon>
        <taxon>Psyllidae</taxon>
        <taxon>Psyllinae</taxon>
        <taxon>Cacopsylla</taxon>
    </lineage>
</organism>
<dbReference type="EMBL" id="HBUF01343112">
    <property type="protein sequence ID" value="CAG6706270.1"/>
    <property type="molecule type" value="Transcribed_RNA"/>
</dbReference>
<protein>
    <submittedName>
        <fullName evidence="1">Uncharacterized protein</fullName>
    </submittedName>
</protein>
<dbReference type="EMBL" id="HBUF01343110">
    <property type="protein sequence ID" value="CAG6706264.1"/>
    <property type="molecule type" value="Transcribed_RNA"/>
</dbReference>
<reference evidence="1" key="1">
    <citation type="submission" date="2021-05" db="EMBL/GenBank/DDBJ databases">
        <authorList>
            <person name="Alioto T."/>
            <person name="Alioto T."/>
            <person name="Gomez Garrido J."/>
        </authorList>
    </citation>
    <scope>NUCLEOTIDE SEQUENCE</scope>
</reference>
<sequence length="127" mass="14414">MSLHDIHCQSMSQNICIDVTFLKMHPYYKKKLQFVAKIIECSVHLSSCICALRCVSTSSDPQCTAKLVPLLSSWLLLPWPVLCQTQKLLLLPTQDTSTVMEDTSQPMRTMPTQPVHTITHTLWVPTM</sequence>
<accession>A0A8D8XT40</accession>
<dbReference type="AlphaFoldDB" id="A0A8D8XT40"/>
<proteinExistence type="predicted"/>
<name>A0A8D8XT40_9HEMI</name>
<evidence type="ECO:0000313" key="1">
    <source>
        <dbReference type="EMBL" id="CAG6706264.1"/>
    </source>
</evidence>